<dbReference type="EMBL" id="JAHCVJ010000001">
    <property type="protein sequence ID" value="MBT0663386.1"/>
    <property type="molecule type" value="Genomic_DNA"/>
</dbReference>
<accession>A0AAW4L843</accession>
<dbReference type="Proteomes" id="UP000811899">
    <property type="component" value="Unassembled WGS sequence"/>
</dbReference>
<dbReference type="InterPro" id="IPR036291">
    <property type="entry name" value="NAD(P)-bd_dom_sf"/>
</dbReference>
<dbReference type="Gene3D" id="3.40.50.720">
    <property type="entry name" value="NAD(P)-binding Rossmann-like Domain"/>
    <property type="match status" value="1"/>
</dbReference>
<dbReference type="CDD" id="cd05228">
    <property type="entry name" value="AR_FR_like_1_SDR_e"/>
    <property type="match status" value="1"/>
</dbReference>
<evidence type="ECO:0000259" key="1">
    <source>
        <dbReference type="Pfam" id="PF01370"/>
    </source>
</evidence>
<gene>
    <name evidence="2" type="ORF">KI809_03645</name>
</gene>
<sequence>MRVFVTGATGFIGGQLVRELLADGHQVRVLARAGSDRRNLDGLNLEICEGDLRDKDRLVKGLAGCEMLYHAAADYRLWTKKPSDMYEINVTGTRNILEAALANRLSRVVYTSSVGTLGNPGDGTPGTEETPVTFADMVGDYKKSKFMAEREAESFLRRGLPLVIVNPSTPVGPGDIKPTPTGKIIVDFLNRKMPAYLDTGLNIIDVADCARGHILAASKGKIGGKYILGNENLTLCQIFKLLEEITGLPAPKVRLPYTPILVAAHINEAVAKITGRPPLIPLAGVQMAKKIMFFDSSKSLQELGLPHRPAREALARAVAWFKVNGYVSAKN</sequence>
<dbReference type="GO" id="GO:0005737">
    <property type="term" value="C:cytoplasm"/>
    <property type="evidence" value="ECO:0007669"/>
    <property type="project" value="TreeGrafter"/>
</dbReference>
<keyword evidence="3" id="KW-1185">Reference proteome</keyword>
<dbReference type="AlphaFoldDB" id="A0AAW4L843"/>
<name>A0AAW4L843_9BACT</name>
<dbReference type="InterPro" id="IPR001509">
    <property type="entry name" value="Epimerase_deHydtase"/>
</dbReference>
<comment type="caution">
    <text evidence="2">The sequence shown here is derived from an EMBL/GenBank/DDBJ whole genome shotgun (WGS) entry which is preliminary data.</text>
</comment>
<dbReference type="SUPFAM" id="SSF51735">
    <property type="entry name" value="NAD(P)-binding Rossmann-fold domains"/>
    <property type="match status" value="1"/>
</dbReference>
<protein>
    <submittedName>
        <fullName evidence="2">NAD-dependent epimerase/dehydratase family protein</fullName>
    </submittedName>
</protein>
<dbReference type="Pfam" id="PF01370">
    <property type="entry name" value="Epimerase"/>
    <property type="match status" value="1"/>
</dbReference>
<dbReference type="NCBIfam" id="TIGR03466">
    <property type="entry name" value="HpnA"/>
    <property type="match status" value="1"/>
</dbReference>
<proteinExistence type="predicted"/>
<dbReference type="InterPro" id="IPR017829">
    <property type="entry name" value="Hopanoid-assoc_sugar_epimerase"/>
</dbReference>
<organism evidence="2 3">
    <name type="scientific">Geoanaerobacter pelophilus</name>
    <dbReference type="NCBI Taxonomy" id="60036"/>
    <lineage>
        <taxon>Bacteria</taxon>
        <taxon>Pseudomonadati</taxon>
        <taxon>Thermodesulfobacteriota</taxon>
        <taxon>Desulfuromonadia</taxon>
        <taxon>Geobacterales</taxon>
        <taxon>Geobacteraceae</taxon>
        <taxon>Geoanaerobacter</taxon>
    </lineage>
</organism>
<dbReference type="PANTHER" id="PTHR48079">
    <property type="entry name" value="PROTEIN YEEZ"/>
    <property type="match status" value="1"/>
</dbReference>
<dbReference type="PANTHER" id="PTHR48079:SF6">
    <property type="entry name" value="NAD(P)-BINDING DOMAIN-CONTAINING PROTEIN-RELATED"/>
    <property type="match status" value="1"/>
</dbReference>
<reference evidence="2 3" key="1">
    <citation type="submission" date="2021-05" db="EMBL/GenBank/DDBJ databases">
        <title>The draft genome of Geobacter pelophilus DSM 12255.</title>
        <authorList>
            <person name="Xu Z."/>
            <person name="Masuda Y."/>
            <person name="Itoh H."/>
            <person name="Senoo K."/>
        </authorList>
    </citation>
    <scope>NUCLEOTIDE SEQUENCE [LARGE SCALE GENOMIC DNA]</scope>
    <source>
        <strain evidence="2 3">DSM 12255</strain>
    </source>
</reference>
<dbReference type="RefSeq" id="WP_214170504.1">
    <property type="nucleotide sequence ID" value="NZ_JAHCVJ010000001.1"/>
</dbReference>
<dbReference type="GO" id="GO:0004029">
    <property type="term" value="F:aldehyde dehydrogenase (NAD+) activity"/>
    <property type="evidence" value="ECO:0007669"/>
    <property type="project" value="TreeGrafter"/>
</dbReference>
<feature type="domain" description="NAD-dependent epimerase/dehydratase" evidence="1">
    <location>
        <begin position="3"/>
        <end position="229"/>
    </location>
</feature>
<dbReference type="InterPro" id="IPR051783">
    <property type="entry name" value="NAD(P)-dependent_oxidoreduct"/>
</dbReference>
<evidence type="ECO:0000313" key="2">
    <source>
        <dbReference type="EMBL" id="MBT0663386.1"/>
    </source>
</evidence>
<dbReference type="FunFam" id="3.40.50.720:FF:000425">
    <property type="entry name" value="NAD(P)-binding Rossmann-fold superfamily protein"/>
    <property type="match status" value="1"/>
</dbReference>
<evidence type="ECO:0000313" key="3">
    <source>
        <dbReference type="Proteomes" id="UP000811899"/>
    </source>
</evidence>